<dbReference type="RefSeq" id="WP_021618814.1">
    <property type="nucleotide sequence ID" value="NZ_CABKST010000001.1"/>
</dbReference>
<feature type="transmembrane region" description="Helical" evidence="1">
    <location>
        <begin position="6"/>
        <end position="30"/>
    </location>
</feature>
<evidence type="ECO:0008006" key="4">
    <source>
        <dbReference type="Google" id="ProtNLM"/>
    </source>
</evidence>
<dbReference type="OrthoDB" id="2988102at2"/>
<sequence length="146" mass="16081">MFGFMLFLHLTGLFTWLGSLFAIVVMLLILKKQLGSQESNTLAKRVIHIFSMFAHPSAVIVLISGVVMIVQMEIGPNKPFWLDMMEKGGGTIILLALVLTGILGSKVKKRLSIGQNQNIRMSGYLTTLTTFMVLIVSVVLIVSTKI</sequence>
<keyword evidence="1" id="KW-0812">Transmembrane</keyword>
<gene>
    <name evidence="2" type="ORF">HF838_21960</name>
</gene>
<dbReference type="GeneID" id="92837062"/>
<keyword evidence="1" id="KW-0472">Membrane</keyword>
<evidence type="ECO:0000256" key="1">
    <source>
        <dbReference type="SAM" id="Phobius"/>
    </source>
</evidence>
<comment type="caution">
    <text evidence="2">The sequence shown here is derived from an EMBL/GenBank/DDBJ whole genome shotgun (WGS) entry which is preliminary data.</text>
</comment>
<feature type="transmembrane region" description="Helical" evidence="1">
    <location>
        <begin position="50"/>
        <end position="72"/>
    </location>
</feature>
<dbReference type="AlphaFoldDB" id="A0A848D0G8"/>
<organism evidence="2 3">
    <name type="scientific">Aneurinibacillus aneurinilyticus</name>
    <name type="common">Bacillus aneurinolyticus</name>
    <dbReference type="NCBI Taxonomy" id="1391"/>
    <lineage>
        <taxon>Bacteria</taxon>
        <taxon>Bacillati</taxon>
        <taxon>Bacillota</taxon>
        <taxon>Bacilli</taxon>
        <taxon>Bacillales</taxon>
        <taxon>Paenibacillaceae</taxon>
        <taxon>Aneurinibacillus group</taxon>
        <taxon>Aneurinibacillus</taxon>
    </lineage>
</organism>
<feature type="transmembrane region" description="Helical" evidence="1">
    <location>
        <begin position="84"/>
        <end position="103"/>
    </location>
</feature>
<proteinExistence type="predicted"/>
<evidence type="ECO:0000313" key="3">
    <source>
        <dbReference type="Proteomes" id="UP000561326"/>
    </source>
</evidence>
<accession>A0A848D0G8</accession>
<reference evidence="2 3" key="1">
    <citation type="submission" date="2020-04" db="EMBL/GenBank/DDBJ databases">
        <authorList>
            <person name="Hitch T.C.A."/>
            <person name="Wylensek D."/>
            <person name="Clavel T."/>
        </authorList>
    </citation>
    <scope>NUCLEOTIDE SEQUENCE [LARGE SCALE GENOMIC DNA]</scope>
    <source>
        <strain evidence="2 3">WB01_D5_05</strain>
    </source>
</reference>
<keyword evidence="1" id="KW-1133">Transmembrane helix</keyword>
<protein>
    <recommendedName>
        <fullName evidence="4">Copper resistance protein D domain-containing protein</fullName>
    </recommendedName>
</protein>
<name>A0A848D0G8_ANEAE</name>
<feature type="transmembrane region" description="Helical" evidence="1">
    <location>
        <begin position="124"/>
        <end position="143"/>
    </location>
</feature>
<evidence type="ECO:0000313" key="2">
    <source>
        <dbReference type="EMBL" id="NMF00889.1"/>
    </source>
</evidence>
<dbReference type="EMBL" id="JABAGO010000057">
    <property type="protein sequence ID" value="NMF00889.1"/>
    <property type="molecule type" value="Genomic_DNA"/>
</dbReference>
<dbReference type="Proteomes" id="UP000561326">
    <property type="component" value="Unassembled WGS sequence"/>
</dbReference>